<evidence type="ECO:0000313" key="2">
    <source>
        <dbReference type="EMBL" id="KMQ83851.1"/>
    </source>
</evidence>
<protein>
    <submittedName>
        <fullName evidence="2">Arginine serine-rich coiled-coil protein 2-like isoform x2 protein</fullName>
    </submittedName>
</protein>
<name>A0A0J7K0Z2_LASNI</name>
<organism evidence="2 3">
    <name type="scientific">Lasius niger</name>
    <name type="common">Black garden ant</name>
    <dbReference type="NCBI Taxonomy" id="67767"/>
    <lineage>
        <taxon>Eukaryota</taxon>
        <taxon>Metazoa</taxon>
        <taxon>Ecdysozoa</taxon>
        <taxon>Arthropoda</taxon>
        <taxon>Hexapoda</taxon>
        <taxon>Insecta</taxon>
        <taxon>Pterygota</taxon>
        <taxon>Neoptera</taxon>
        <taxon>Endopterygota</taxon>
        <taxon>Hymenoptera</taxon>
        <taxon>Apocrita</taxon>
        <taxon>Aculeata</taxon>
        <taxon>Formicoidea</taxon>
        <taxon>Formicidae</taxon>
        <taxon>Formicinae</taxon>
        <taxon>Lasius</taxon>
        <taxon>Lasius</taxon>
    </lineage>
</organism>
<feature type="region of interest" description="Disordered" evidence="1">
    <location>
        <begin position="1"/>
        <end position="110"/>
    </location>
</feature>
<dbReference type="EMBL" id="LBMM01018224">
    <property type="protein sequence ID" value="KMQ83851.1"/>
    <property type="molecule type" value="Genomic_DNA"/>
</dbReference>
<proteinExistence type="predicted"/>
<feature type="compositionally biased region" description="Basic residues" evidence="1">
    <location>
        <begin position="1"/>
        <end position="24"/>
    </location>
</feature>
<dbReference type="AlphaFoldDB" id="A0A0J7K0Z2"/>
<evidence type="ECO:0000313" key="3">
    <source>
        <dbReference type="Proteomes" id="UP000036403"/>
    </source>
</evidence>
<evidence type="ECO:0000256" key="1">
    <source>
        <dbReference type="SAM" id="MobiDB-lite"/>
    </source>
</evidence>
<keyword evidence="3" id="KW-1185">Reference proteome</keyword>
<sequence>MPQKRKGGNLHKVSRKDRRSRQRRKIESSEIRSQRLEANAHRNAQQRADENDDARSQRLKADAQRHAQQRADENDDTRSQRLKADAQETCSDKEPSQTIESPHCANCQRP</sequence>
<dbReference type="PaxDb" id="67767-A0A0J7K0Z2"/>
<dbReference type="OrthoDB" id="7548730at2759"/>
<accession>A0A0J7K0Z2</accession>
<gene>
    <name evidence="2" type="ORF">RF55_18957</name>
</gene>
<comment type="caution">
    <text evidence="2">The sequence shown here is derived from an EMBL/GenBank/DDBJ whole genome shotgun (WGS) entry which is preliminary data.</text>
</comment>
<reference evidence="2 3" key="1">
    <citation type="submission" date="2015-04" db="EMBL/GenBank/DDBJ databases">
        <title>Lasius niger genome sequencing.</title>
        <authorList>
            <person name="Konorov E.A."/>
            <person name="Nikitin M.A."/>
            <person name="Kirill M.V."/>
            <person name="Chang P."/>
        </authorList>
    </citation>
    <scope>NUCLEOTIDE SEQUENCE [LARGE SCALE GENOMIC DNA]</scope>
    <source>
        <tissue evidence="2">Whole</tissue>
    </source>
</reference>
<dbReference type="Proteomes" id="UP000036403">
    <property type="component" value="Unassembled WGS sequence"/>
</dbReference>
<feature type="compositionally biased region" description="Basic and acidic residues" evidence="1">
    <location>
        <begin position="25"/>
        <end position="40"/>
    </location>
</feature>
<feature type="compositionally biased region" description="Basic and acidic residues" evidence="1">
    <location>
        <begin position="47"/>
        <end position="95"/>
    </location>
</feature>